<dbReference type="GO" id="GO:0008270">
    <property type="term" value="F:zinc ion binding"/>
    <property type="evidence" value="ECO:0007669"/>
    <property type="project" value="UniProtKB-KW"/>
</dbReference>
<evidence type="ECO:0000256" key="1">
    <source>
        <dbReference type="PROSITE-ProRule" id="PRU00047"/>
    </source>
</evidence>
<dbReference type="GO" id="GO:0003676">
    <property type="term" value="F:nucleic acid binding"/>
    <property type="evidence" value="ECO:0007669"/>
    <property type="project" value="InterPro"/>
</dbReference>
<reference evidence="4" key="1">
    <citation type="journal article" date="2019" name="Sci. Rep.">
        <title>Draft genome of Tanacetum cinerariifolium, the natural source of mosquito coil.</title>
        <authorList>
            <person name="Yamashiro T."/>
            <person name="Shiraishi A."/>
            <person name="Satake H."/>
            <person name="Nakayama K."/>
        </authorList>
    </citation>
    <scope>NUCLEOTIDE SEQUENCE</scope>
</reference>
<name>A0A6L2NED8_TANCI</name>
<sequence>MLERGGYIPWASHFRRYLNRKRETRKWLDKAINEGPYEFRIFTPSETEAPRETRFNNEFDQFVAEPGEALVLVYNSFAQLMNDLERNHIIFPKVTINTKFLNCLQPEWLKYVTQVCLAKRLTGDSYDDLFDYLKQFKKLVNESRVNKLEKSHDPLTLVAHTGTVANVQCYNCNEKGHYARNCPKPRISNSKYFREHMLLAKQDEAGAILTDEQNDFLFADALQMEEIEELCANICLMASIQPANIDSDTGSSYDSASLSEQTVELQKTQLILKRKMSENEDQYHDTVLNLEAKVKKNVDTVLKIRNSLQGMFMLGPKPMSFYDSKLKHGLGYANPYTLKKVISHNLKLYDASYLDDSKVHMNIRDTENILEDATKSQTKMKNKMKDPITIEKKQNVSTINYHKLNALYEDFVPQNELSAEQKYFQPSFISPEDPTNESSTYSSSETQPTKKQIPSANPILVDLNQMENNFQTLFELLQTKSKWESIFYISPEEIQLNNFCQRELKPILQDLYFKLEIFQK</sequence>
<gene>
    <name evidence="4" type="ORF">Tci_054892</name>
</gene>
<feature type="domain" description="CCHC-type" evidence="3">
    <location>
        <begin position="169"/>
        <end position="184"/>
    </location>
</feature>
<evidence type="ECO:0000313" key="4">
    <source>
        <dbReference type="EMBL" id="GEU82914.1"/>
    </source>
</evidence>
<dbReference type="SMART" id="SM00343">
    <property type="entry name" value="ZnF_C2HC"/>
    <property type="match status" value="1"/>
</dbReference>
<comment type="caution">
    <text evidence="4">The sequence shown here is derived from an EMBL/GenBank/DDBJ whole genome shotgun (WGS) entry which is preliminary data.</text>
</comment>
<keyword evidence="1" id="KW-0862">Zinc</keyword>
<dbReference type="EMBL" id="BKCJ010008577">
    <property type="protein sequence ID" value="GEU82914.1"/>
    <property type="molecule type" value="Genomic_DNA"/>
</dbReference>
<dbReference type="AlphaFoldDB" id="A0A6L2NED8"/>
<protein>
    <recommendedName>
        <fullName evidence="3">CCHC-type domain-containing protein</fullName>
    </recommendedName>
</protein>
<feature type="region of interest" description="Disordered" evidence="2">
    <location>
        <begin position="427"/>
        <end position="453"/>
    </location>
</feature>
<evidence type="ECO:0000259" key="3">
    <source>
        <dbReference type="PROSITE" id="PS50158"/>
    </source>
</evidence>
<dbReference type="SUPFAM" id="SSF57756">
    <property type="entry name" value="Retrovirus zinc finger-like domains"/>
    <property type="match status" value="1"/>
</dbReference>
<dbReference type="Pfam" id="PF00098">
    <property type="entry name" value="zf-CCHC"/>
    <property type="match status" value="1"/>
</dbReference>
<feature type="compositionally biased region" description="Low complexity" evidence="2">
    <location>
        <begin position="437"/>
        <end position="446"/>
    </location>
</feature>
<organism evidence="4">
    <name type="scientific">Tanacetum cinerariifolium</name>
    <name type="common">Dalmatian daisy</name>
    <name type="synonym">Chrysanthemum cinerariifolium</name>
    <dbReference type="NCBI Taxonomy" id="118510"/>
    <lineage>
        <taxon>Eukaryota</taxon>
        <taxon>Viridiplantae</taxon>
        <taxon>Streptophyta</taxon>
        <taxon>Embryophyta</taxon>
        <taxon>Tracheophyta</taxon>
        <taxon>Spermatophyta</taxon>
        <taxon>Magnoliopsida</taxon>
        <taxon>eudicotyledons</taxon>
        <taxon>Gunneridae</taxon>
        <taxon>Pentapetalae</taxon>
        <taxon>asterids</taxon>
        <taxon>campanulids</taxon>
        <taxon>Asterales</taxon>
        <taxon>Asteraceae</taxon>
        <taxon>Asteroideae</taxon>
        <taxon>Anthemideae</taxon>
        <taxon>Anthemidinae</taxon>
        <taxon>Tanacetum</taxon>
    </lineage>
</organism>
<evidence type="ECO:0000256" key="2">
    <source>
        <dbReference type="SAM" id="MobiDB-lite"/>
    </source>
</evidence>
<proteinExistence type="predicted"/>
<dbReference type="InterPro" id="IPR036875">
    <property type="entry name" value="Znf_CCHC_sf"/>
</dbReference>
<dbReference type="InterPro" id="IPR001878">
    <property type="entry name" value="Znf_CCHC"/>
</dbReference>
<dbReference type="PROSITE" id="PS50158">
    <property type="entry name" value="ZF_CCHC"/>
    <property type="match status" value="1"/>
</dbReference>
<dbReference type="Gene3D" id="4.10.60.10">
    <property type="entry name" value="Zinc finger, CCHC-type"/>
    <property type="match status" value="1"/>
</dbReference>
<keyword evidence="1" id="KW-0479">Metal-binding</keyword>
<accession>A0A6L2NED8</accession>
<keyword evidence="1" id="KW-0863">Zinc-finger</keyword>